<proteinExistence type="predicted"/>
<evidence type="ECO:0000256" key="2">
    <source>
        <dbReference type="SAM" id="Phobius"/>
    </source>
</evidence>
<keyword evidence="4" id="KW-1185">Reference proteome</keyword>
<organism evidence="3 4">
    <name type="scientific">Mycena alexandri</name>
    <dbReference type="NCBI Taxonomy" id="1745969"/>
    <lineage>
        <taxon>Eukaryota</taxon>
        <taxon>Fungi</taxon>
        <taxon>Dikarya</taxon>
        <taxon>Basidiomycota</taxon>
        <taxon>Agaricomycotina</taxon>
        <taxon>Agaricomycetes</taxon>
        <taxon>Agaricomycetidae</taxon>
        <taxon>Agaricales</taxon>
        <taxon>Marasmiineae</taxon>
        <taxon>Mycenaceae</taxon>
        <taxon>Mycena</taxon>
    </lineage>
</organism>
<comment type="caution">
    <text evidence="3">The sequence shown here is derived from an EMBL/GenBank/DDBJ whole genome shotgun (WGS) entry which is preliminary data.</text>
</comment>
<dbReference type="EMBL" id="JARJCM010000158">
    <property type="protein sequence ID" value="KAJ7025130.1"/>
    <property type="molecule type" value="Genomic_DNA"/>
</dbReference>
<feature type="region of interest" description="Disordered" evidence="1">
    <location>
        <begin position="629"/>
        <end position="669"/>
    </location>
</feature>
<feature type="transmembrane region" description="Helical" evidence="2">
    <location>
        <begin position="140"/>
        <end position="158"/>
    </location>
</feature>
<evidence type="ECO:0000256" key="1">
    <source>
        <dbReference type="SAM" id="MobiDB-lite"/>
    </source>
</evidence>
<feature type="transmembrane region" description="Helical" evidence="2">
    <location>
        <begin position="308"/>
        <end position="326"/>
    </location>
</feature>
<dbReference type="Proteomes" id="UP001218188">
    <property type="component" value="Unassembled WGS sequence"/>
</dbReference>
<feature type="transmembrane region" description="Helical" evidence="2">
    <location>
        <begin position="191"/>
        <end position="212"/>
    </location>
</feature>
<evidence type="ECO:0000313" key="4">
    <source>
        <dbReference type="Proteomes" id="UP001218188"/>
    </source>
</evidence>
<accession>A0AAD6WUA8</accession>
<evidence type="ECO:0000313" key="3">
    <source>
        <dbReference type="EMBL" id="KAJ7025130.1"/>
    </source>
</evidence>
<keyword evidence="2" id="KW-1133">Transmembrane helix</keyword>
<keyword evidence="2" id="KW-0472">Membrane</keyword>
<keyword evidence="2" id="KW-0812">Transmembrane</keyword>
<feature type="transmembrane region" description="Helical" evidence="2">
    <location>
        <begin position="232"/>
        <end position="253"/>
    </location>
</feature>
<reference evidence="3" key="1">
    <citation type="submission" date="2023-03" db="EMBL/GenBank/DDBJ databases">
        <title>Massive genome expansion in bonnet fungi (Mycena s.s.) driven by repeated elements and novel gene families across ecological guilds.</title>
        <authorList>
            <consortium name="Lawrence Berkeley National Laboratory"/>
            <person name="Harder C.B."/>
            <person name="Miyauchi S."/>
            <person name="Viragh M."/>
            <person name="Kuo A."/>
            <person name="Thoen E."/>
            <person name="Andreopoulos B."/>
            <person name="Lu D."/>
            <person name="Skrede I."/>
            <person name="Drula E."/>
            <person name="Henrissat B."/>
            <person name="Morin E."/>
            <person name="Kohler A."/>
            <person name="Barry K."/>
            <person name="LaButti K."/>
            <person name="Morin E."/>
            <person name="Salamov A."/>
            <person name="Lipzen A."/>
            <person name="Mereny Z."/>
            <person name="Hegedus B."/>
            <person name="Baldrian P."/>
            <person name="Stursova M."/>
            <person name="Weitz H."/>
            <person name="Taylor A."/>
            <person name="Grigoriev I.V."/>
            <person name="Nagy L.G."/>
            <person name="Martin F."/>
            <person name="Kauserud H."/>
        </authorList>
    </citation>
    <scope>NUCLEOTIDE SEQUENCE</scope>
    <source>
        <strain evidence="3">CBHHK200</strain>
    </source>
</reference>
<feature type="transmembrane region" description="Helical" evidence="2">
    <location>
        <begin position="164"/>
        <end position="184"/>
    </location>
</feature>
<feature type="compositionally biased region" description="Basic and acidic residues" evidence="1">
    <location>
        <begin position="636"/>
        <end position="648"/>
    </location>
</feature>
<protein>
    <submittedName>
        <fullName evidence="3">Uncharacterized protein</fullName>
    </submittedName>
</protein>
<sequence length="893" mass="98713">MAWKNLNQPRLISAPTASWWGNPATSADFAHYPRQESACGFILPTVYLFLWTQAYCVGKQYSRMEQTLGVRRASLIRTATIRRPPARDNTLDHIERNSPELNKVQETLPKYGAGAKTAHGTVTALLFNPVVRVWFIRFHAVWAAALFYGWLGALGWAPSVAVGYGFQIALLFIIFWHHAAFGIWPSDVKGMAVVELGLIFLEMAGVSYLIYMYQSATLSDTSNAPYIFPPKFSIAVLSVELADLGILVLFRIATIAKSREKVLHQGLEPLGACTLEPQRELEIVPARYPVRPLVRGESGVIIWARSQIIFYIGLGLPIFALYRIVFMPATTQNYSKHISPFQLNTDGIVGFPPGNASLLLSHLDRSAFGDPATYNIQTLIWTREDHLDCETTSSLQVNSGIVIQCPYSWYQITNVSISLSLPPGITGVYVVPIQGVLFGPQKKDILGQWLTGFSHKLDGAPLFGGSDLAATFTWTQTNVILNERWCLLSPPTMAVYTPDISGLQPYRGGGSSQPNSATLTLIQRESLSTRLFIDTPDSTVLNGISTLGGFWTFLNGAFTLIFGANLLYFVFGRRSLSALGLVHIFQRRKLKRQWHKDFPALHTEGGQPGSESAGIIAFLRERLVDVGDPDESDDLEAQRNSDAEHPNEVTHVGSVPIPNSPTRDSGSEDIPLLDADLGLPGSMTGPKNRDLFAEWLANFGTTLDDIGDPPTINGFQPLPGGCQSTRLFIETAEETVLNGGIATFGGFWTFFNGRRPLSALGLVHIFQRRRLKHQWNMDFHAVRSEGGLPGSESAGIAAFIRERLVDLGEDSHPAAADKPDDVKAQRNLGKEDIDETNTFESLPAAKFKYRELSEPGYILDKIPLLDIDLGSSGSRRAIHDKKHIYRRIYRPTD</sequence>
<gene>
    <name evidence="3" type="ORF">C8F04DRAFT_1300507</name>
</gene>
<feature type="transmembrane region" description="Helical" evidence="2">
    <location>
        <begin position="550"/>
        <end position="571"/>
    </location>
</feature>
<dbReference type="AlphaFoldDB" id="A0AAD6WUA8"/>
<name>A0AAD6WUA8_9AGAR</name>